<dbReference type="Proteomes" id="UP000030669">
    <property type="component" value="Unassembled WGS sequence"/>
</dbReference>
<keyword evidence="3" id="KW-1185">Reference proteome</keyword>
<accession>S7PZZ2</accession>
<dbReference type="Pfam" id="PF14200">
    <property type="entry name" value="RicinB_lectin_2"/>
    <property type="match status" value="1"/>
</dbReference>
<organism evidence="2 3">
    <name type="scientific">Gloeophyllum trabeum (strain ATCC 11539 / FP-39264 / Madison 617)</name>
    <name type="common">Brown rot fungus</name>
    <dbReference type="NCBI Taxonomy" id="670483"/>
    <lineage>
        <taxon>Eukaryota</taxon>
        <taxon>Fungi</taxon>
        <taxon>Dikarya</taxon>
        <taxon>Basidiomycota</taxon>
        <taxon>Agaricomycotina</taxon>
        <taxon>Agaricomycetes</taxon>
        <taxon>Gloeophyllales</taxon>
        <taxon>Gloeophyllaceae</taxon>
        <taxon>Gloeophyllum</taxon>
    </lineage>
</organism>
<reference evidence="2 3" key="1">
    <citation type="journal article" date="2012" name="Science">
        <title>The Paleozoic origin of enzymatic lignin decomposition reconstructed from 31 fungal genomes.</title>
        <authorList>
            <person name="Floudas D."/>
            <person name="Binder M."/>
            <person name="Riley R."/>
            <person name="Barry K."/>
            <person name="Blanchette R.A."/>
            <person name="Henrissat B."/>
            <person name="Martinez A.T."/>
            <person name="Otillar R."/>
            <person name="Spatafora J.W."/>
            <person name="Yadav J.S."/>
            <person name="Aerts A."/>
            <person name="Benoit I."/>
            <person name="Boyd A."/>
            <person name="Carlson A."/>
            <person name="Copeland A."/>
            <person name="Coutinho P.M."/>
            <person name="de Vries R.P."/>
            <person name="Ferreira P."/>
            <person name="Findley K."/>
            <person name="Foster B."/>
            <person name="Gaskell J."/>
            <person name="Glotzer D."/>
            <person name="Gorecki P."/>
            <person name="Heitman J."/>
            <person name="Hesse C."/>
            <person name="Hori C."/>
            <person name="Igarashi K."/>
            <person name="Jurgens J.A."/>
            <person name="Kallen N."/>
            <person name="Kersten P."/>
            <person name="Kohler A."/>
            <person name="Kuees U."/>
            <person name="Kumar T.K.A."/>
            <person name="Kuo A."/>
            <person name="LaButti K."/>
            <person name="Larrondo L.F."/>
            <person name="Lindquist E."/>
            <person name="Ling A."/>
            <person name="Lombard V."/>
            <person name="Lucas S."/>
            <person name="Lundell T."/>
            <person name="Martin R."/>
            <person name="McLaughlin D.J."/>
            <person name="Morgenstern I."/>
            <person name="Morin E."/>
            <person name="Murat C."/>
            <person name="Nagy L.G."/>
            <person name="Nolan M."/>
            <person name="Ohm R.A."/>
            <person name="Patyshakuliyeva A."/>
            <person name="Rokas A."/>
            <person name="Ruiz-Duenas F.J."/>
            <person name="Sabat G."/>
            <person name="Salamov A."/>
            <person name="Samejima M."/>
            <person name="Schmutz J."/>
            <person name="Slot J.C."/>
            <person name="St John F."/>
            <person name="Stenlid J."/>
            <person name="Sun H."/>
            <person name="Sun S."/>
            <person name="Syed K."/>
            <person name="Tsang A."/>
            <person name="Wiebenga A."/>
            <person name="Young D."/>
            <person name="Pisabarro A."/>
            <person name="Eastwood D.C."/>
            <person name="Martin F."/>
            <person name="Cullen D."/>
            <person name="Grigoriev I.V."/>
            <person name="Hibbett D.S."/>
        </authorList>
    </citation>
    <scope>NUCLEOTIDE SEQUENCE [LARGE SCALE GENOMIC DNA]</scope>
    <source>
        <strain evidence="2 3">ATCC 11539</strain>
    </source>
</reference>
<dbReference type="InterPro" id="IPR035992">
    <property type="entry name" value="Ricin_B-like_lectins"/>
</dbReference>
<keyword evidence="2" id="KW-0430">Lectin</keyword>
<dbReference type="AlphaFoldDB" id="S7PZZ2"/>
<dbReference type="GO" id="GO:0030246">
    <property type="term" value="F:carbohydrate binding"/>
    <property type="evidence" value="ECO:0007669"/>
    <property type="project" value="UniProtKB-KW"/>
</dbReference>
<dbReference type="RefSeq" id="XP_007868314.1">
    <property type="nucleotide sequence ID" value="XM_007870123.1"/>
</dbReference>
<evidence type="ECO:0000313" key="2">
    <source>
        <dbReference type="EMBL" id="EPQ52998.1"/>
    </source>
</evidence>
<dbReference type="OrthoDB" id="2131701at2759"/>
<sequence length="141" mass="15591">MASIQSGQTYKIVNVMGGTCMDLSGGDNKSIIGFDYHDGGNQKWIVEQQQGGQWTFKSAGSGLYIGIEQQPGDGVPLVVAPSPFHWDVWPDEQDPSTFRVFVPNTSQNWDLSDHGNSAPGTKVTLWGKWEGKNQTWRFEQA</sequence>
<dbReference type="EMBL" id="KB469306">
    <property type="protein sequence ID" value="EPQ52998.1"/>
    <property type="molecule type" value="Genomic_DNA"/>
</dbReference>
<dbReference type="GeneID" id="19308859"/>
<evidence type="ECO:0000313" key="3">
    <source>
        <dbReference type="Proteomes" id="UP000030669"/>
    </source>
</evidence>
<name>S7PZZ2_GLOTA</name>
<dbReference type="CDD" id="cd23422">
    <property type="entry name" value="beta-trefoil_Ricin_MPL_CNL"/>
    <property type="match status" value="1"/>
</dbReference>
<proteinExistence type="predicted"/>
<dbReference type="InterPro" id="IPR000772">
    <property type="entry name" value="Ricin_B_lectin"/>
</dbReference>
<dbReference type="eggNOG" id="ENOG502SG4G">
    <property type="taxonomic scope" value="Eukaryota"/>
</dbReference>
<dbReference type="KEGG" id="gtr:GLOTRDRAFT_79006"/>
<dbReference type="SUPFAM" id="SSF50370">
    <property type="entry name" value="Ricin B-like lectins"/>
    <property type="match status" value="1"/>
</dbReference>
<feature type="domain" description="Ricin B lectin" evidence="1">
    <location>
        <begin position="41"/>
        <end position="126"/>
    </location>
</feature>
<protein>
    <submittedName>
        <fullName evidence="2">Ricin B-like lectin</fullName>
    </submittedName>
</protein>
<evidence type="ECO:0000259" key="1">
    <source>
        <dbReference type="Pfam" id="PF14200"/>
    </source>
</evidence>
<gene>
    <name evidence="2" type="ORF">GLOTRDRAFT_79006</name>
</gene>
<dbReference type="OMA" id="GDNQKWV"/>
<dbReference type="HOGENOM" id="CLU_119132_0_0_1"/>
<dbReference type="Gene3D" id="2.80.10.50">
    <property type="match status" value="1"/>
</dbReference>